<reference evidence="1 2" key="1">
    <citation type="submission" date="2018-01" db="EMBL/GenBank/DDBJ databases">
        <title>Genome Sequencing and Assembly of Anaerobacter polyendosporus strain CT4.</title>
        <authorList>
            <person name="Tachaapaikoon C."/>
            <person name="Sutheeworapong S."/>
            <person name="Jenjaroenpun P."/>
            <person name="Wongsurawat T."/>
            <person name="Nookeaw I."/>
            <person name="Cheawchanlertfa P."/>
            <person name="Kosugi A."/>
            <person name="Cheevadhanarak S."/>
            <person name="Ratanakhanokchai K."/>
        </authorList>
    </citation>
    <scope>NUCLEOTIDE SEQUENCE [LARGE SCALE GENOMIC DNA]</scope>
    <source>
        <strain evidence="1 2">CT4</strain>
    </source>
</reference>
<evidence type="ECO:0000313" key="1">
    <source>
        <dbReference type="EMBL" id="QAA33614.1"/>
    </source>
</evidence>
<dbReference type="Pfam" id="PF16887">
    <property type="entry name" value="DUF5081"/>
    <property type="match status" value="1"/>
</dbReference>
<dbReference type="EMBL" id="CP025746">
    <property type="protein sequence ID" value="QAA33614.1"/>
    <property type="molecule type" value="Genomic_DNA"/>
</dbReference>
<keyword evidence="2" id="KW-1185">Reference proteome</keyword>
<dbReference type="AlphaFoldDB" id="A0A410DX12"/>
<proteinExistence type="predicted"/>
<organism evidence="1 2">
    <name type="scientific">Clostridium manihotivorum</name>
    <dbReference type="NCBI Taxonomy" id="2320868"/>
    <lineage>
        <taxon>Bacteria</taxon>
        <taxon>Bacillati</taxon>
        <taxon>Bacillota</taxon>
        <taxon>Clostridia</taxon>
        <taxon>Eubacteriales</taxon>
        <taxon>Clostridiaceae</taxon>
        <taxon>Clostridium</taxon>
    </lineage>
</organism>
<accession>A0A410DX12</accession>
<dbReference type="KEGG" id="cmah:C1I91_19325"/>
<protein>
    <submittedName>
        <fullName evidence="1">Uncharacterized protein</fullName>
    </submittedName>
</protein>
<gene>
    <name evidence="1" type="ORF">C1I91_19325</name>
</gene>
<dbReference type="InterPro" id="IPR031682">
    <property type="entry name" value="EsaE"/>
</dbReference>
<evidence type="ECO:0000313" key="2">
    <source>
        <dbReference type="Proteomes" id="UP000286268"/>
    </source>
</evidence>
<name>A0A410DX12_9CLOT</name>
<sequence>MEIYQMSGDSMVSAREIYYFNSLLGEQKVYGVDEINNLIENLNSEKSIPESLIEKKLLDEGEFINENSLELIQNLEEYNKSNSYLTINSLLISLNKENNCIVLNKINNNDFSLKKSLKKIIIVSLMKDYPFLCKNRESSSSRCKADLGYIIVDKIIQKDDNQWFYIKKEKYDKLTYFAIYFEDQDAVFKYDLLTEDLREVNPQDLRVELGKIFELE</sequence>
<dbReference type="Proteomes" id="UP000286268">
    <property type="component" value="Chromosome"/>
</dbReference>